<dbReference type="InterPro" id="IPR003593">
    <property type="entry name" value="AAA+_ATPase"/>
</dbReference>
<dbReference type="PANTHER" id="PTHR43394:SF1">
    <property type="entry name" value="ATP-BINDING CASSETTE SUB-FAMILY B MEMBER 10, MITOCHONDRIAL"/>
    <property type="match status" value="1"/>
</dbReference>
<evidence type="ECO:0000259" key="12">
    <source>
        <dbReference type="PROSITE" id="PS50929"/>
    </source>
</evidence>
<proteinExistence type="inferred from homology"/>
<keyword evidence="14" id="KW-1185">Reference proteome</keyword>
<accession>A0ABV4E5J4</accession>
<dbReference type="PROSITE" id="PS50893">
    <property type="entry name" value="ABC_TRANSPORTER_2"/>
    <property type="match status" value="1"/>
</dbReference>
<evidence type="ECO:0000256" key="10">
    <source>
        <dbReference type="SAM" id="Phobius"/>
    </source>
</evidence>
<evidence type="ECO:0000256" key="1">
    <source>
        <dbReference type="ARBA" id="ARBA00004651"/>
    </source>
</evidence>
<comment type="catalytic activity">
    <reaction evidence="9">
        <text>ATP + H2O + xenobioticSide 1 = ADP + phosphate + xenobioticSide 2.</text>
        <dbReference type="EC" id="7.6.2.2"/>
    </reaction>
</comment>
<evidence type="ECO:0000256" key="3">
    <source>
        <dbReference type="ARBA" id="ARBA00012191"/>
    </source>
</evidence>
<comment type="caution">
    <text evidence="13">The sequence shown here is derived from an EMBL/GenBank/DDBJ whole genome shotgun (WGS) entry which is preliminary data.</text>
</comment>
<keyword evidence="4 10" id="KW-0812">Transmembrane</keyword>
<name>A0ABV4E5J4_9GAMM</name>
<gene>
    <name evidence="13" type="ORF">AB6T85_07060</name>
</gene>
<dbReference type="Gene3D" id="3.40.50.300">
    <property type="entry name" value="P-loop containing nucleotide triphosphate hydrolases"/>
    <property type="match status" value="1"/>
</dbReference>
<comment type="similarity">
    <text evidence="2">Belongs to the ABC transporter superfamily. Drug exporter-2 (TC 3.A.1.117) family.</text>
</comment>
<protein>
    <recommendedName>
        <fullName evidence="3">ABC-type xenobiotic transporter</fullName>
        <ecNumber evidence="3">7.6.2.2</ecNumber>
    </recommendedName>
</protein>
<evidence type="ECO:0000259" key="11">
    <source>
        <dbReference type="PROSITE" id="PS50893"/>
    </source>
</evidence>
<keyword evidence="6 13" id="KW-0067">ATP-binding</keyword>
<feature type="transmembrane region" description="Helical" evidence="10">
    <location>
        <begin position="150"/>
        <end position="169"/>
    </location>
</feature>
<dbReference type="Gene3D" id="1.20.1560.10">
    <property type="entry name" value="ABC transporter type 1, transmembrane domain"/>
    <property type="match status" value="1"/>
</dbReference>
<organism evidence="13 14">
    <name type="scientific">Erwinia aeris</name>
    <dbReference type="NCBI Taxonomy" id="3239803"/>
    <lineage>
        <taxon>Bacteria</taxon>
        <taxon>Pseudomonadati</taxon>
        <taxon>Pseudomonadota</taxon>
        <taxon>Gammaproteobacteria</taxon>
        <taxon>Enterobacterales</taxon>
        <taxon>Erwiniaceae</taxon>
        <taxon>Erwinia</taxon>
    </lineage>
</organism>
<dbReference type="PROSITE" id="PS50929">
    <property type="entry name" value="ABC_TM1F"/>
    <property type="match status" value="1"/>
</dbReference>
<keyword evidence="8 10" id="KW-0472">Membrane</keyword>
<feature type="domain" description="ABC transmembrane type-1" evidence="12">
    <location>
        <begin position="26"/>
        <end position="322"/>
    </location>
</feature>
<keyword evidence="5" id="KW-0547">Nucleotide-binding</keyword>
<dbReference type="RefSeq" id="WP_369895124.1">
    <property type="nucleotide sequence ID" value="NZ_JBGFFX010000003.1"/>
</dbReference>
<dbReference type="InterPro" id="IPR039421">
    <property type="entry name" value="Type_1_exporter"/>
</dbReference>
<dbReference type="Pfam" id="PF00664">
    <property type="entry name" value="ABC_membrane"/>
    <property type="match status" value="1"/>
</dbReference>
<evidence type="ECO:0000256" key="2">
    <source>
        <dbReference type="ARBA" id="ARBA00006526"/>
    </source>
</evidence>
<dbReference type="Pfam" id="PF00005">
    <property type="entry name" value="ABC_tran"/>
    <property type="match status" value="1"/>
</dbReference>
<keyword evidence="7 10" id="KW-1133">Transmembrane helix</keyword>
<evidence type="ECO:0000256" key="6">
    <source>
        <dbReference type="ARBA" id="ARBA00022840"/>
    </source>
</evidence>
<feature type="transmembrane region" description="Helical" evidence="10">
    <location>
        <begin position="66"/>
        <end position="89"/>
    </location>
</feature>
<evidence type="ECO:0000313" key="14">
    <source>
        <dbReference type="Proteomes" id="UP001565243"/>
    </source>
</evidence>
<dbReference type="SMART" id="SM00382">
    <property type="entry name" value="AAA"/>
    <property type="match status" value="1"/>
</dbReference>
<sequence>MSLPWLPIAARFAPWLRQQRGLIVRSFLFLLLATGMRLLEPWPLAFIIDEVLAQPGAPVTGRLNTLVGHFSAAGLLLLCAGSVILIAAVKAGLSYLSTVGLAMAGNRIISMLRQALFSHLQSLSLSFHHQAKSGDLTTRLINDIGMLREAMITAMVPMLANILILTGMFGMMLYINWKLTLLSLLLMPLLLFSIRRTSVKVHKVSRDQRKREGALAASAAEFLGAIGVVQALSLESVAAGRFAVDDVKSLRQNVQSRRLLAGLERKADLIIAFATAAVLYYGASEVLKSRMSPGDLLIFVSYLKNSFRPVREYAKYAGRLSKALAAGERVTSLMDVRPVIVDRPDAQTVSVRGEICCEDVGFSYSASQQHGTLRHISFSLGVGESLAIVGSSGTGKSTLLSLLLRLYDPQAGRILLDGRDIRHCTIKSVRQNISYVPQDSLLFGLSVRENIAMAALKAVTDEQVYAAARLAGAHEFIMRLPQGYDTVLSERGHSLSGGQRQRIAIARAAVRQSPVLLLDEPDTGLDCESKHRLTGALTRLMAGRTTIIVTHNLSFAARAQRILVMEEGEIVEQGTHELLLERRGRYACLWALQQSNNRDVSYATG</sequence>
<evidence type="ECO:0000256" key="7">
    <source>
        <dbReference type="ARBA" id="ARBA00022989"/>
    </source>
</evidence>
<dbReference type="PROSITE" id="PS00211">
    <property type="entry name" value="ABC_TRANSPORTER_1"/>
    <property type="match status" value="1"/>
</dbReference>
<dbReference type="SUPFAM" id="SSF52540">
    <property type="entry name" value="P-loop containing nucleoside triphosphate hydrolases"/>
    <property type="match status" value="1"/>
</dbReference>
<evidence type="ECO:0000256" key="4">
    <source>
        <dbReference type="ARBA" id="ARBA00022692"/>
    </source>
</evidence>
<dbReference type="InterPro" id="IPR027417">
    <property type="entry name" value="P-loop_NTPase"/>
</dbReference>
<evidence type="ECO:0000256" key="8">
    <source>
        <dbReference type="ARBA" id="ARBA00023136"/>
    </source>
</evidence>
<dbReference type="InterPro" id="IPR003439">
    <property type="entry name" value="ABC_transporter-like_ATP-bd"/>
</dbReference>
<dbReference type="PANTHER" id="PTHR43394">
    <property type="entry name" value="ATP-DEPENDENT PERMEASE MDL1, MITOCHONDRIAL"/>
    <property type="match status" value="1"/>
</dbReference>
<comment type="subcellular location">
    <subcellularLocation>
        <location evidence="1">Cell membrane</location>
        <topology evidence="1">Multi-pass membrane protein</topology>
    </subcellularLocation>
</comment>
<reference evidence="13 14" key="1">
    <citation type="submission" date="2024-07" db="EMBL/GenBank/DDBJ databases">
        <authorList>
            <person name="Hebao G."/>
        </authorList>
    </citation>
    <scope>NUCLEOTIDE SEQUENCE [LARGE SCALE GENOMIC DNA]</scope>
    <source>
        <strain evidence="13 14">ACCC 02193</strain>
    </source>
</reference>
<evidence type="ECO:0000256" key="5">
    <source>
        <dbReference type="ARBA" id="ARBA00022741"/>
    </source>
</evidence>
<evidence type="ECO:0000256" key="9">
    <source>
        <dbReference type="ARBA" id="ARBA00034018"/>
    </source>
</evidence>
<dbReference type="CDD" id="cd18564">
    <property type="entry name" value="ABC_6TM_exporter_like"/>
    <property type="match status" value="1"/>
</dbReference>
<dbReference type="GO" id="GO:0005524">
    <property type="term" value="F:ATP binding"/>
    <property type="evidence" value="ECO:0007669"/>
    <property type="project" value="UniProtKB-KW"/>
</dbReference>
<feature type="domain" description="ABC transporter" evidence="11">
    <location>
        <begin position="355"/>
        <end position="592"/>
    </location>
</feature>
<evidence type="ECO:0000313" key="13">
    <source>
        <dbReference type="EMBL" id="MEY8770183.1"/>
    </source>
</evidence>
<dbReference type="InterPro" id="IPR011527">
    <property type="entry name" value="ABC1_TM_dom"/>
</dbReference>
<dbReference type="EC" id="7.6.2.2" evidence="3"/>
<dbReference type="Proteomes" id="UP001565243">
    <property type="component" value="Unassembled WGS sequence"/>
</dbReference>
<dbReference type="SUPFAM" id="SSF90123">
    <property type="entry name" value="ABC transporter transmembrane region"/>
    <property type="match status" value="1"/>
</dbReference>
<dbReference type="InterPro" id="IPR036640">
    <property type="entry name" value="ABC1_TM_sf"/>
</dbReference>
<dbReference type="InterPro" id="IPR017871">
    <property type="entry name" value="ABC_transporter-like_CS"/>
</dbReference>
<feature type="transmembrane region" description="Helical" evidence="10">
    <location>
        <begin position="21"/>
        <end position="39"/>
    </location>
</feature>
<dbReference type="EMBL" id="JBGFFX010000003">
    <property type="protein sequence ID" value="MEY8770183.1"/>
    <property type="molecule type" value="Genomic_DNA"/>
</dbReference>